<dbReference type="PANTHER" id="PTHR43133">
    <property type="entry name" value="RNA POLYMERASE ECF-TYPE SIGMA FACTO"/>
    <property type="match status" value="1"/>
</dbReference>
<evidence type="ECO:0000313" key="7">
    <source>
        <dbReference type="EMBL" id="SFH39933.1"/>
    </source>
</evidence>
<evidence type="ECO:0000259" key="6">
    <source>
        <dbReference type="Pfam" id="PF08281"/>
    </source>
</evidence>
<reference evidence="7 8" key="1">
    <citation type="submission" date="2016-10" db="EMBL/GenBank/DDBJ databases">
        <authorList>
            <person name="de Groot N.N."/>
        </authorList>
    </citation>
    <scope>NUCLEOTIDE SEQUENCE [LARGE SCALE GENOMIC DNA]</scope>
    <source>
        <strain evidence="7 8">DSM 8537</strain>
    </source>
</reference>
<dbReference type="OrthoDB" id="9794372at2"/>
<keyword evidence="4" id="KW-0804">Transcription</keyword>
<proteinExistence type="inferred from homology"/>
<dbReference type="SUPFAM" id="SSF88659">
    <property type="entry name" value="Sigma3 and sigma4 domains of RNA polymerase sigma factors"/>
    <property type="match status" value="1"/>
</dbReference>
<evidence type="ECO:0000256" key="2">
    <source>
        <dbReference type="ARBA" id="ARBA00023015"/>
    </source>
</evidence>
<dbReference type="SUPFAM" id="SSF88946">
    <property type="entry name" value="Sigma2 domain of RNA polymerase sigma factors"/>
    <property type="match status" value="1"/>
</dbReference>
<gene>
    <name evidence="7" type="ORF">SAMN04488021_11014</name>
</gene>
<feature type="domain" description="RNA polymerase sigma-70 region 2" evidence="5">
    <location>
        <begin position="8"/>
        <end position="75"/>
    </location>
</feature>
<sequence>MAWDFQSLFQRHAPGIARSLRRRGLDAEAAADLTQDAFARVIAHGPAQDVSDCLSRAYLYRVARNLGINHAKRQALVLSLPLERPEAQRALACAPDGEAILASREQLRLVAEVLAGLPERQRRAFLLHRIEGLPIARIADQIGLSPTRTWELVRDSYRRIVLRAGGL</sequence>
<comment type="similarity">
    <text evidence="1">Belongs to the sigma-70 factor family. ECF subfamily.</text>
</comment>
<dbReference type="InterPro" id="IPR036388">
    <property type="entry name" value="WH-like_DNA-bd_sf"/>
</dbReference>
<dbReference type="Gene3D" id="1.10.10.10">
    <property type="entry name" value="Winged helix-like DNA-binding domain superfamily/Winged helix DNA-binding domain"/>
    <property type="match status" value="1"/>
</dbReference>
<dbReference type="EMBL" id="FOPU01000010">
    <property type="protein sequence ID" value="SFH39933.1"/>
    <property type="molecule type" value="Genomic_DNA"/>
</dbReference>
<dbReference type="InterPro" id="IPR013325">
    <property type="entry name" value="RNA_pol_sigma_r2"/>
</dbReference>
<dbReference type="GO" id="GO:0003677">
    <property type="term" value="F:DNA binding"/>
    <property type="evidence" value="ECO:0007669"/>
    <property type="project" value="InterPro"/>
</dbReference>
<organism evidence="7 8">
    <name type="scientific">Paracoccus aminovorans</name>
    <dbReference type="NCBI Taxonomy" id="34004"/>
    <lineage>
        <taxon>Bacteria</taxon>
        <taxon>Pseudomonadati</taxon>
        <taxon>Pseudomonadota</taxon>
        <taxon>Alphaproteobacteria</taxon>
        <taxon>Rhodobacterales</taxon>
        <taxon>Paracoccaceae</taxon>
        <taxon>Paracoccus</taxon>
    </lineage>
</organism>
<dbReference type="AlphaFoldDB" id="A0A1I2ZQ13"/>
<dbReference type="PANTHER" id="PTHR43133:SF63">
    <property type="entry name" value="RNA POLYMERASE SIGMA FACTOR FECI-RELATED"/>
    <property type="match status" value="1"/>
</dbReference>
<dbReference type="RefSeq" id="WP_074966961.1">
    <property type="nucleotide sequence ID" value="NZ_CBCRYP010000014.1"/>
</dbReference>
<dbReference type="InterPro" id="IPR039425">
    <property type="entry name" value="RNA_pol_sigma-70-like"/>
</dbReference>
<dbReference type="Proteomes" id="UP000183635">
    <property type="component" value="Unassembled WGS sequence"/>
</dbReference>
<accession>A0A1I2ZQ13</accession>
<feature type="domain" description="RNA polymerase sigma factor 70 region 4 type 2" evidence="6">
    <location>
        <begin position="108"/>
        <end position="147"/>
    </location>
</feature>
<dbReference type="GO" id="GO:0016987">
    <property type="term" value="F:sigma factor activity"/>
    <property type="evidence" value="ECO:0007669"/>
    <property type="project" value="UniProtKB-KW"/>
</dbReference>
<name>A0A1I2ZQ13_9RHOB</name>
<keyword evidence="3" id="KW-0731">Sigma factor</keyword>
<dbReference type="InterPro" id="IPR013324">
    <property type="entry name" value="RNA_pol_sigma_r3/r4-like"/>
</dbReference>
<dbReference type="STRING" id="34004.SAMN04488021_11014"/>
<evidence type="ECO:0000256" key="1">
    <source>
        <dbReference type="ARBA" id="ARBA00010641"/>
    </source>
</evidence>
<dbReference type="NCBIfam" id="TIGR02937">
    <property type="entry name" value="sigma70-ECF"/>
    <property type="match status" value="1"/>
</dbReference>
<evidence type="ECO:0000256" key="3">
    <source>
        <dbReference type="ARBA" id="ARBA00023082"/>
    </source>
</evidence>
<dbReference type="InterPro" id="IPR013249">
    <property type="entry name" value="RNA_pol_sigma70_r4_t2"/>
</dbReference>
<dbReference type="Gene3D" id="1.10.1740.10">
    <property type="match status" value="1"/>
</dbReference>
<dbReference type="Pfam" id="PF04542">
    <property type="entry name" value="Sigma70_r2"/>
    <property type="match status" value="1"/>
</dbReference>
<evidence type="ECO:0000313" key="8">
    <source>
        <dbReference type="Proteomes" id="UP000183635"/>
    </source>
</evidence>
<keyword evidence="8" id="KW-1185">Reference proteome</keyword>
<keyword evidence="2" id="KW-0805">Transcription regulation</keyword>
<dbReference type="GO" id="GO:0006352">
    <property type="term" value="P:DNA-templated transcription initiation"/>
    <property type="evidence" value="ECO:0007669"/>
    <property type="project" value="InterPro"/>
</dbReference>
<dbReference type="Pfam" id="PF08281">
    <property type="entry name" value="Sigma70_r4_2"/>
    <property type="match status" value="1"/>
</dbReference>
<evidence type="ECO:0000259" key="5">
    <source>
        <dbReference type="Pfam" id="PF04542"/>
    </source>
</evidence>
<evidence type="ECO:0000256" key="4">
    <source>
        <dbReference type="ARBA" id="ARBA00023163"/>
    </source>
</evidence>
<protein>
    <submittedName>
        <fullName evidence="7">RNA polymerase sigma-70 factor, ECF subfamily</fullName>
    </submittedName>
</protein>
<dbReference type="InterPro" id="IPR007627">
    <property type="entry name" value="RNA_pol_sigma70_r2"/>
</dbReference>
<dbReference type="InterPro" id="IPR014284">
    <property type="entry name" value="RNA_pol_sigma-70_dom"/>
</dbReference>